<protein>
    <submittedName>
        <fullName evidence="2">Gluconolactonase</fullName>
        <ecNumber evidence="2">3.1.1.17</ecNumber>
    </submittedName>
</protein>
<evidence type="ECO:0000313" key="3">
    <source>
        <dbReference type="Proteomes" id="UP000000374"/>
    </source>
</evidence>
<dbReference type="InterPro" id="IPR013658">
    <property type="entry name" value="SGL"/>
</dbReference>
<dbReference type="Pfam" id="PF08450">
    <property type="entry name" value="SGL"/>
    <property type="match status" value="1"/>
</dbReference>
<dbReference type="PANTHER" id="PTHR47572:SF5">
    <property type="entry name" value="BLR2277 PROTEIN"/>
    <property type="match status" value="1"/>
</dbReference>
<evidence type="ECO:0000313" key="2">
    <source>
        <dbReference type="EMBL" id="ABM58879.1"/>
    </source>
</evidence>
<name>A1WMM2_VEREI</name>
<dbReference type="STRING" id="391735.Veis_3148"/>
<gene>
    <name evidence="2" type="ordered locus">Veis_3148</name>
</gene>
<organism evidence="2 3">
    <name type="scientific">Verminephrobacter eiseniae (strain EF01-2)</name>
    <dbReference type="NCBI Taxonomy" id="391735"/>
    <lineage>
        <taxon>Bacteria</taxon>
        <taxon>Pseudomonadati</taxon>
        <taxon>Pseudomonadota</taxon>
        <taxon>Betaproteobacteria</taxon>
        <taxon>Burkholderiales</taxon>
        <taxon>Comamonadaceae</taxon>
        <taxon>Verminephrobacter</taxon>
    </lineage>
</organism>
<dbReference type="AlphaFoldDB" id="A1WMM2"/>
<dbReference type="SUPFAM" id="SSF63829">
    <property type="entry name" value="Calcium-dependent phosphotriesterase"/>
    <property type="match status" value="1"/>
</dbReference>
<dbReference type="Proteomes" id="UP000000374">
    <property type="component" value="Chromosome"/>
</dbReference>
<sequence>MDIIATGLEFPEGPIALADGSVLLVELARSTLVRIEPDGRKQELAHAPGAFNGAAIGPDGRVYLCNNGGFGWVRERGTLRPHLQAPDYAGGGIDVFDFATGRVERLYDRCGGQPLKGPNDLVFDASGGFWFSDLGKRRARDMDRGFVYWARADGSEIREVIGPLLTPNGIGLSPDGKTLYVAETETARLWAWEITGPGQVRKRPWPSPAGGTLIAGVGGHTRFDSLALSASGNICVAALHAGAVIEIAPTGARVQSHPMPDLGVTNICFGGADMRTAYVTLSHEGRLGAMQWHEPGLRLNFQQ</sequence>
<dbReference type="InterPro" id="IPR011042">
    <property type="entry name" value="6-blade_b-propeller_TolB-like"/>
</dbReference>
<dbReference type="GeneID" id="76461601"/>
<keyword evidence="3" id="KW-1185">Reference proteome</keyword>
<evidence type="ECO:0000259" key="1">
    <source>
        <dbReference type="Pfam" id="PF08450"/>
    </source>
</evidence>
<keyword evidence="2" id="KW-0378">Hydrolase</keyword>
<feature type="domain" description="SMP-30/Gluconolactonase/LRE-like region" evidence="1">
    <location>
        <begin position="10"/>
        <end position="282"/>
    </location>
</feature>
<proteinExistence type="predicted"/>
<reference evidence="3" key="1">
    <citation type="submission" date="2006-12" db="EMBL/GenBank/DDBJ databases">
        <title>Complete sequence of chromosome 1 of Verminephrobacter eiseniae EF01-2.</title>
        <authorList>
            <person name="Copeland A."/>
            <person name="Lucas S."/>
            <person name="Lapidus A."/>
            <person name="Barry K."/>
            <person name="Detter J.C."/>
            <person name="Glavina del Rio T."/>
            <person name="Dalin E."/>
            <person name="Tice H."/>
            <person name="Pitluck S."/>
            <person name="Chertkov O."/>
            <person name="Brettin T."/>
            <person name="Bruce D."/>
            <person name="Han C."/>
            <person name="Tapia R."/>
            <person name="Gilna P."/>
            <person name="Schmutz J."/>
            <person name="Larimer F."/>
            <person name="Land M."/>
            <person name="Hauser L."/>
            <person name="Kyrpides N."/>
            <person name="Kim E."/>
            <person name="Stahl D."/>
            <person name="Richardson P."/>
        </authorList>
    </citation>
    <scope>NUCLEOTIDE SEQUENCE [LARGE SCALE GENOMIC DNA]</scope>
    <source>
        <strain evidence="3">EF01-2</strain>
    </source>
</reference>
<accession>A1WMM2</accession>
<dbReference type="GO" id="GO:0004341">
    <property type="term" value="F:gluconolactonase activity"/>
    <property type="evidence" value="ECO:0007669"/>
    <property type="project" value="UniProtKB-EC"/>
</dbReference>
<dbReference type="EMBL" id="CP000542">
    <property type="protein sequence ID" value="ABM58879.1"/>
    <property type="molecule type" value="Genomic_DNA"/>
</dbReference>
<dbReference type="InterPro" id="IPR051262">
    <property type="entry name" value="SMP-30/CGR1_Lactonase"/>
</dbReference>
<dbReference type="eggNOG" id="COG3386">
    <property type="taxonomic scope" value="Bacteria"/>
</dbReference>
<dbReference type="RefSeq" id="WP_011810872.1">
    <property type="nucleotide sequence ID" value="NC_008786.1"/>
</dbReference>
<dbReference type="EC" id="3.1.1.17" evidence="2"/>
<dbReference type="Gene3D" id="2.120.10.30">
    <property type="entry name" value="TolB, C-terminal domain"/>
    <property type="match status" value="1"/>
</dbReference>
<dbReference type="KEGG" id="vei:Veis_3148"/>
<dbReference type="PANTHER" id="PTHR47572">
    <property type="entry name" value="LIPOPROTEIN-RELATED"/>
    <property type="match status" value="1"/>
</dbReference>
<dbReference type="OrthoDB" id="502821at2"/>
<dbReference type="HOGENOM" id="CLU_036110_0_1_4"/>